<dbReference type="InterPro" id="IPR026444">
    <property type="entry name" value="Secre_tail"/>
</dbReference>
<evidence type="ECO:0000259" key="3">
    <source>
        <dbReference type="Pfam" id="PF07995"/>
    </source>
</evidence>
<dbReference type="Proteomes" id="UP000249542">
    <property type="component" value="Unassembled WGS sequence"/>
</dbReference>
<keyword evidence="1 2" id="KW-0732">Signal</keyword>
<protein>
    <submittedName>
        <fullName evidence="5">Putative secreted protein (Por secretion system target)</fullName>
    </submittedName>
</protein>
<evidence type="ECO:0000313" key="5">
    <source>
        <dbReference type="EMBL" id="PZW40642.1"/>
    </source>
</evidence>
<evidence type="ECO:0000313" key="6">
    <source>
        <dbReference type="Proteomes" id="UP000249542"/>
    </source>
</evidence>
<comment type="caution">
    <text evidence="5">The sequence shown here is derived from an EMBL/GenBank/DDBJ whole genome shotgun (WGS) entry which is preliminary data.</text>
</comment>
<dbReference type="AlphaFoldDB" id="A0A2W7I588"/>
<dbReference type="InterPro" id="IPR012938">
    <property type="entry name" value="Glc/Sorbosone_DH"/>
</dbReference>
<evidence type="ECO:0000259" key="4">
    <source>
        <dbReference type="Pfam" id="PF18962"/>
    </source>
</evidence>
<dbReference type="PANTHER" id="PTHR19328">
    <property type="entry name" value="HEDGEHOG-INTERACTING PROTEIN"/>
    <property type="match status" value="1"/>
</dbReference>
<dbReference type="RefSeq" id="WP_111541010.1">
    <property type="nucleotide sequence ID" value="NZ_QKYV01000004.1"/>
</dbReference>
<dbReference type="Gene3D" id="2.120.10.30">
    <property type="entry name" value="TolB, C-terminal domain"/>
    <property type="match status" value="1"/>
</dbReference>
<dbReference type="NCBIfam" id="TIGR04183">
    <property type="entry name" value="Por_Secre_tail"/>
    <property type="match status" value="1"/>
</dbReference>
<dbReference type="PANTHER" id="PTHR19328:SF75">
    <property type="entry name" value="ALDOSE SUGAR DEHYDROGENASE YLII"/>
    <property type="match status" value="1"/>
</dbReference>
<organism evidence="5 6">
    <name type="scientific">Mesonia algae</name>
    <dbReference type="NCBI Taxonomy" id="213248"/>
    <lineage>
        <taxon>Bacteria</taxon>
        <taxon>Pseudomonadati</taxon>
        <taxon>Bacteroidota</taxon>
        <taxon>Flavobacteriia</taxon>
        <taxon>Flavobacteriales</taxon>
        <taxon>Flavobacteriaceae</taxon>
        <taxon>Mesonia</taxon>
    </lineage>
</organism>
<keyword evidence="6" id="KW-1185">Reference proteome</keyword>
<dbReference type="SUPFAM" id="SSF50952">
    <property type="entry name" value="Soluble quinoprotein glucose dehydrogenase"/>
    <property type="match status" value="1"/>
</dbReference>
<dbReference type="EMBL" id="QKYV01000004">
    <property type="protein sequence ID" value="PZW40642.1"/>
    <property type="molecule type" value="Genomic_DNA"/>
</dbReference>
<evidence type="ECO:0000256" key="2">
    <source>
        <dbReference type="SAM" id="SignalP"/>
    </source>
</evidence>
<accession>A0A2W7I588</accession>
<dbReference type="InterPro" id="IPR011041">
    <property type="entry name" value="Quinoprot_gluc/sorb_DH_b-prop"/>
</dbReference>
<dbReference type="Pfam" id="PF07995">
    <property type="entry name" value="GSDH"/>
    <property type="match status" value="1"/>
</dbReference>
<proteinExistence type="predicted"/>
<reference evidence="5 6" key="1">
    <citation type="submission" date="2018-06" db="EMBL/GenBank/DDBJ databases">
        <title>Genomic Encyclopedia of Archaeal and Bacterial Type Strains, Phase II (KMG-II): from individual species to whole genera.</title>
        <authorList>
            <person name="Goeker M."/>
        </authorList>
    </citation>
    <scope>NUCLEOTIDE SEQUENCE [LARGE SCALE GENOMIC DNA]</scope>
    <source>
        <strain evidence="5 6">DSM 15361</strain>
    </source>
</reference>
<name>A0A2W7I588_9FLAO</name>
<dbReference type="InterPro" id="IPR011042">
    <property type="entry name" value="6-blade_b-propeller_TolB-like"/>
</dbReference>
<dbReference type="Pfam" id="PF18962">
    <property type="entry name" value="Por_Secre_tail"/>
    <property type="match status" value="1"/>
</dbReference>
<feature type="domain" description="Secretion system C-terminal sorting" evidence="4">
    <location>
        <begin position="384"/>
        <end position="453"/>
    </location>
</feature>
<feature type="signal peptide" evidence="2">
    <location>
        <begin position="1"/>
        <end position="18"/>
    </location>
</feature>
<sequence>MKKFYLFFIVLSFGWVAAQEDVNIQQIATGFNSPVNIQNAGDDRLFIVEQNGVIKILNDDGSTNSNPFLDISSQISSGGERGLLGLAFHPNYQNNRLFYIYYTNPSGDSVLSQFETSSIDPDEAIPASENVMLVITQPFSNHNGGCIAFGDDGFLYVATGDGGSSGDPNGNAQNLNSLLGKILRFDVDVAAPYIPSNNPYVNDPNVMDEIYAYGLRNPWKFSFDETTGDIWIADVGQNQFEEINKSASAEAINYGWRCYEASSNFNTTGCDPQSTMEFPFAEYSHTATSLSKCSVTGGYVYRGSEFPNLTGKFLFADFCSDEIGTVDTTGNITYFGPFSGNGFSTFGTDRQSNLYIAGLSTGTIYKIVDDNLSVDISHQKRINIYPIPTQGVINIEAQEIIKKIEVISFTGKVIKTIYSNKKNTRLSVEFASGAYFIKSTYLDGKHQVNKFIVQ</sequence>
<evidence type="ECO:0000256" key="1">
    <source>
        <dbReference type="ARBA" id="ARBA00022729"/>
    </source>
</evidence>
<gene>
    <name evidence="5" type="ORF">LX95_01710</name>
</gene>
<feature type="chain" id="PRO_5016057280" evidence="2">
    <location>
        <begin position="19"/>
        <end position="454"/>
    </location>
</feature>
<feature type="domain" description="Glucose/Sorbosone dehydrogenase" evidence="3">
    <location>
        <begin position="32"/>
        <end position="329"/>
    </location>
</feature>